<name>A0A938XXL7_9FIRM</name>
<accession>A0A938XXL7</accession>
<organism evidence="3 4">
    <name type="scientific">Halanaerobacter jeridensis</name>
    <dbReference type="NCBI Taxonomy" id="706427"/>
    <lineage>
        <taxon>Bacteria</taxon>
        <taxon>Bacillati</taxon>
        <taxon>Bacillota</taxon>
        <taxon>Clostridia</taxon>
        <taxon>Halanaerobiales</taxon>
        <taxon>Halobacteroidaceae</taxon>
        <taxon>Halanaerobacter</taxon>
    </lineage>
</organism>
<gene>
    <name evidence="3" type="ORF">JOC47_002030</name>
</gene>
<keyword evidence="4" id="KW-1185">Reference proteome</keyword>
<dbReference type="AlphaFoldDB" id="A0A938XXL7"/>
<dbReference type="EC" id="3.6.1.40" evidence="3"/>
<dbReference type="EMBL" id="JAFBDQ010000010">
    <property type="protein sequence ID" value="MBM7557175.1"/>
    <property type="molecule type" value="Genomic_DNA"/>
</dbReference>
<dbReference type="GO" id="GO:0008894">
    <property type="term" value="F:guanosine-5'-triphosphate,3'-diphosphate diphosphatase activity"/>
    <property type="evidence" value="ECO:0007669"/>
    <property type="project" value="UniProtKB-EC"/>
</dbReference>
<evidence type="ECO:0000313" key="4">
    <source>
        <dbReference type="Proteomes" id="UP000774000"/>
    </source>
</evidence>
<feature type="domain" description="Ppx/GppA phosphatase N-terminal" evidence="2">
    <location>
        <begin position="17"/>
        <end position="291"/>
    </location>
</feature>
<evidence type="ECO:0000256" key="1">
    <source>
        <dbReference type="ARBA" id="ARBA00007125"/>
    </source>
</evidence>
<comment type="similarity">
    <text evidence="1">Belongs to the GppA/Ppx family.</text>
</comment>
<comment type="caution">
    <text evidence="3">The sequence shown here is derived from an EMBL/GenBank/DDBJ whole genome shotgun (WGS) entry which is preliminary data.</text>
</comment>
<reference evidence="3" key="1">
    <citation type="submission" date="2021-01" db="EMBL/GenBank/DDBJ databases">
        <title>Genomic Encyclopedia of Type Strains, Phase IV (KMG-IV): sequencing the most valuable type-strain genomes for metagenomic binning, comparative biology and taxonomic classification.</title>
        <authorList>
            <person name="Goeker M."/>
        </authorList>
    </citation>
    <scope>NUCLEOTIDE SEQUENCE</scope>
    <source>
        <strain evidence="3">DSM 23230</strain>
    </source>
</reference>
<protein>
    <submittedName>
        <fullName evidence="3">Exopolyphosphatase/guanosine-5'-triphosphate, 3'-diphosphate pyrophosphatase</fullName>
        <ecNumber evidence="3">3.6.1.11</ecNumber>
        <ecNumber evidence="3">3.6.1.40</ecNumber>
    </submittedName>
</protein>
<dbReference type="CDD" id="cd24054">
    <property type="entry name" value="ASKHA_NBD_AaPPX-GppA_MtPPX2-like"/>
    <property type="match status" value="1"/>
</dbReference>
<dbReference type="RefSeq" id="WP_204701934.1">
    <property type="nucleotide sequence ID" value="NZ_JAFBDQ010000010.1"/>
</dbReference>
<dbReference type="EC" id="3.6.1.11" evidence="3"/>
<dbReference type="InterPro" id="IPR003695">
    <property type="entry name" value="Ppx_GppA_N"/>
</dbReference>
<dbReference type="PANTHER" id="PTHR30005:SF0">
    <property type="entry name" value="RETROGRADE REGULATION PROTEIN 2"/>
    <property type="match status" value="1"/>
</dbReference>
<dbReference type="InterPro" id="IPR050273">
    <property type="entry name" value="GppA/Ppx_hydrolase"/>
</dbReference>
<dbReference type="Gene3D" id="3.30.420.40">
    <property type="match status" value="1"/>
</dbReference>
<dbReference type="Pfam" id="PF02541">
    <property type="entry name" value="Ppx-GppA"/>
    <property type="match status" value="1"/>
</dbReference>
<dbReference type="GO" id="GO:0004309">
    <property type="term" value="F:exopolyphosphatase activity"/>
    <property type="evidence" value="ECO:0007669"/>
    <property type="project" value="UniProtKB-EC"/>
</dbReference>
<evidence type="ECO:0000259" key="2">
    <source>
        <dbReference type="Pfam" id="PF02541"/>
    </source>
</evidence>
<dbReference type="PANTHER" id="PTHR30005">
    <property type="entry name" value="EXOPOLYPHOSPHATASE"/>
    <property type="match status" value="1"/>
</dbReference>
<dbReference type="InterPro" id="IPR043129">
    <property type="entry name" value="ATPase_NBD"/>
</dbReference>
<dbReference type="SUPFAM" id="SSF53067">
    <property type="entry name" value="Actin-like ATPase domain"/>
    <property type="match status" value="2"/>
</dbReference>
<dbReference type="Proteomes" id="UP000774000">
    <property type="component" value="Unassembled WGS sequence"/>
</dbReference>
<dbReference type="Gene3D" id="3.30.420.150">
    <property type="entry name" value="Exopolyphosphatase. Domain 2"/>
    <property type="match status" value="1"/>
</dbReference>
<sequence length="292" mass="32243">MNFAAIDIGTNSIRLLIAEFNEGKLNKLVNELRTPRLGEGINNGVINSEAQQRAVEVLTEYKKMLEDYQADYRAVATSAIRDADNKNEFLSKAKEESEIEIDVINGSEEAKLSYLGITNGLNKTEDNMLAVDIGGGSTEFVFGTEAGVTEYHSINLGAVRLKESLGQNLEAMNFEAQKQVKKILSDTTAEMIIGVGGTITTLAAIDQGLEDYQPHKIQNYQLSISKIEKILKKLKNLSLRDRKNISGLSEDRADIIIPGIIILLTIMEKCSLKELKVSDFGILEGIIYNNLK</sequence>
<keyword evidence="3" id="KW-0378">Hydrolase</keyword>
<proteinExistence type="inferred from homology"/>
<evidence type="ECO:0000313" key="3">
    <source>
        <dbReference type="EMBL" id="MBM7557175.1"/>
    </source>
</evidence>